<gene>
    <name evidence="1" type="ORF">SSE37_06319</name>
</gene>
<reference evidence="1 2" key="1">
    <citation type="submission" date="2006-06" db="EMBL/GenBank/DDBJ databases">
        <authorList>
            <person name="Moran M.A."/>
            <person name="Ferriera S."/>
            <person name="Johnson J."/>
            <person name="Kravitz S."/>
            <person name="Beeson K."/>
            <person name="Sutton G."/>
            <person name="Rogers Y.-H."/>
            <person name="Friedman R."/>
            <person name="Frazier M."/>
            <person name="Venter J.C."/>
        </authorList>
    </citation>
    <scope>NUCLEOTIDE SEQUENCE [LARGE SCALE GENOMIC DNA]</scope>
    <source>
        <strain evidence="1 2">E-37</strain>
    </source>
</reference>
<evidence type="ECO:0000313" key="2">
    <source>
        <dbReference type="Proteomes" id="UP000005713"/>
    </source>
</evidence>
<keyword evidence="2" id="KW-1185">Reference proteome</keyword>
<dbReference type="AlphaFoldDB" id="A3K679"/>
<comment type="caution">
    <text evidence="1">The sequence shown here is derived from an EMBL/GenBank/DDBJ whole genome shotgun (WGS) entry which is preliminary data.</text>
</comment>
<proteinExistence type="predicted"/>
<accession>A3K679</accession>
<name>A3K679_SAGS3</name>
<organism evidence="1 2">
    <name type="scientific">Sagittula stellata (strain ATCC 700073 / DSM 11524 / E-37)</name>
    <dbReference type="NCBI Taxonomy" id="388399"/>
    <lineage>
        <taxon>Bacteria</taxon>
        <taxon>Pseudomonadati</taxon>
        <taxon>Pseudomonadota</taxon>
        <taxon>Alphaproteobacteria</taxon>
        <taxon>Rhodobacterales</taxon>
        <taxon>Roseobacteraceae</taxon>
        <taxon>Sagittula</taxon>
    </lineage>
</organism>
<sequence length="78" mass="8342">MAFAVTGFGLIGCLPADTHKPRLCEPGSTTRGRAIDCGPRVYTPATVPHRVAVPTATPVTTTAPRSTRTVNDRARFNY</sequence>
<protein>
    <submittedName>
        <fullName evidence="1">Uncharacterized protein</fullName>
    </submittedName>
</protein>
<evidence type="ECO:0000313" key="1">
    <source>
        <dbReference type="EMBL" id="EBA07229.1"/>
    </source>
</evidence>
<dbReference type="EMBL" id="AAYA01000010">
    <property type="protein sequence ID" value="EBA07229.1"/>
    <property type="molecule type" value="Genomic_DNA"/>
</dbReference>
<dbReference type="Proteomes" id="UP000005713">
    <property type="component" value="Unassembled WGS sequence"/>
</dbReference>